<dbReference type="Proteomes" id="UP000275267">
    <property type="component" value="Unassembled WGS sequence"/>
</dbReference>
<organism evidence="1 2">
    <name type="scientific">Panicum miliaceum</name>
    <name type="common">Proso millet</name>
    <name type="synonym">Broomcorn millet</name>
    <dbReference type="NCBI Taxonomy" id="4540"/>
    <lineage>
        <taxon>Eukaryota</taxon>
        <taxon>Viridiplantae</taxon>
        <taxon>Streptophyta</taxon>
        <taxon>Embryophyta</taxon>
        <taxon>Tracheophyta</taxon>
        <taxon>Spermatophyta</taxon>
        <taxon>Magnoliopsida</taxon>
        <taxon>Liliopsida</taxon>
        <taxon>Poales</taxon>
        <taxon>Poaceae</taxon>
        <taxon>PACMAD clade</taxon>
        <taxon>Panicoideae</taxon>
        <taxon>Panicodae</taxon>
        <taxon>Paniceae</taxon>
        <taxon>Panicinae</taxon>
        <taxon>Panicum</taxon>
        <taxon>Panicum sect. Panicum</taxon>
    </lineage>
</organism>
<keyword evidence="2" id="KW-1185">Reference proteome</keyword>
<reference evidence="2" key="1">
    <citation type="journal article" date="2019" name="Nat. Commun.">
        <title>The genome of broomcorn millet.</title>
        <authorList>
            <person name="Zou C."/>
            <person name="Miki D."/>
            <person name="Li D."/>
            <person name="Tang Q."/>
            <person name="Xiao L."/>
            <person name="Rajput S."/>
            <person name="Deng P."/>
            <person name="Jia W."/>
            <person name="Huang R."/>
            <person name="Zhang M."/>
            <person name="Sun Y."/>
            <person name="Hu J."/>
            <person name="Fu X."/>
            <person name="Schnable P.S."/>
            <person name="Li F."/>
            <person name="Zhang H."/>
            <person name="Feng B."/>
            <person name="Zhu X."/>
            <person name="Liu R."/>
            <person name="Schnable J.C."/>
            <person name="Zhu J.-K."/>
            <person name="Zhang H."/>
        </authorList>
    </citation>
    <scope>NUCLEOTIDE SEQUENCE [LARGE SCALE GENOMIC DNA]</scope>
</reference>
<dbReference type="AlphaFoldDB" id="A0A3L6SP12"/>
<dbReference type="PANTHER" id="PTHR47165:SF3">
    <property type="entry name" value="RETROTRANSPOSON-LIKE PROTEIN"/>
    <property type="match status" value="1"/>
</dbReference>
<protein>
    <submittedName>
        <fullName evidence="1">Uncharacterized protein</fullName>
    </submittedName>
</protein>
<dbReference type="PANTHER" id="PTHR47165">
    <property type="entry name" value="OS03G0429900 PROTEIN"/>
    <property type="match status" value="1"/>
</dbReference>
<evidence type="ECO:0000313" key="1">
    <source>
        <dbReference type="EMBL" id="RLN23750.1"/>
    </source>
</evidence>
<sequence length="218" mass="24782">MYAEIPAAEADRLSPLLEVGKIYTLSRFRICNSKDYFKSVPGPLMLELTCHTKISPSDHGGPFPEYVYTLTPFENIRDYIGDRRKFHDALGVLVEVAEPVWVHFSNEPKPKLRRNIVIKDQSFCDQPIQIRRVGVPIPKEPQPPAQTTMELMTLREMQEKDPYEFPRGVIAIPKNRIKSLPLLLALASKRFSLTILLIKGKVAAPTAVRKMSCPRNTI</sequence>
<accession>A0A3L6SP12</accession>
<dbReference type="InterPro" id="IPR012340">
    <property type="entry name" value="NA-bd_OB-fold"/>
</dbReference>
<evidence type="ECO:0000313" key="2">
    <source>
        <dbReference type="Proteomes" id="UP000275267"/>
    </source>
</evidence>
<proteinExistence type="predicted"/>
<gene>
    <name evidence="1" type="ORF">C2845_PM07G05540</name>
</gene>
<comment type="caution">
    <text evidence="1">The sequence shown here is derived from an EMBL/GenBank/DDBJ whole genome shotgun (WGS) entry which is preliminary data.</text>
</comment>
<dbReference type="EMBL" id="PQIB02000004">
    <property type="protein sequence ID" value="RLN23750.1"/>
    <property type="molecule type" value="Genomic_DNA"/>
</dbReference>
<dbReference type="Gene3D" id="2.40.50.140">
    <property type="entry name" value="Nucleic acid-binding proteins"/>
    <property type="match status" value="2"/>
</dbReference>
<dbReference type="OrthoDB" id="10658463at2759"/>
<name>A0A3L6SP12_PANMI</name>